<dbReference type="AlphaFoldDB" id="A0A8T2QU98"/>
<accession>A0A8T2QU98</accession>
<reference evidence="2" key="1">
    <citation type="submission" date="2021-08" db="EMBL/GenBank/DDBJ databases">
        <title>WGS assembly of Ceratopteris richardii.</title>
        <authorList>
            <person name="Marchant D.B."/>
            <person name="Chen G."/>
            <person name="Jenkins J."/>
            <person name="Shu S."/>
            <person name="Leebens-Mack J."/>
            <person name="Grimwood J."/>
            <person name="Schmutz J."/>
            <person name="Soltis P."/>
            <person name="Soltis D."/>
            <person name="Chen Z.-H."/>
        </authorList>
    </citation>
    <scope>NUCLEOTIDE SEQUENCE</scope>
    <source>
        <strain evidence="2">Whitten #5841</strain>
        <tissue evidence="2">Leaf</tissue>
    </source>
</reference>
<keyword evidence="1" id="KW-1133">Transmembrane helix</keyword>
<evidence type="ECO:0000313" key="2">
    <source>
        <dbReference type="EMBL" id="KAH7287128.1"/>
    </source>
</evidence>
<keyword evidence="3" id="KW-1185">Reference proteome</keyword>
<keyword evidence="1" id="KW-0812">Transmembrane</keyword>
<evidence type="ECO:0000313" key="3">
    <source>
        <dbReference type="Proteomes" id="UP000825935"/>
    </source>
</evidence>
<proteinExistence type="predicted"/>
<evidence type="ECO:0000256" key="1">
    <source>
        <dbReference type="SAM" id="Phobius"/>
    </source>
</evidence>
<protein>
    <submittedName>
        <fullName evidence="2">Uncharacterized protein</fullName>
    </submittedName>
</protein>
<comment type="caution">
    <text evidence="2">The sequence shown here is derived from an EMBL/GenBank/DDBJ whole genome shotgun (WGS) entry which is preliminary data.</text>
</comment>
<sequence length="115" mass="14125">MLSCAYAHCIHMYAFIYLYNFFGILICIIFKSFPVFVLILFPFLFCLHMFCYYDYCNKLVEYFKKWVYLCISFICVLLLLLSVSMCVDVYFFFSICFVFLFYPPVIYCYYFFDYE</sequence>
<gene>
    <name evidence="2" type="ORF">KP509_32G039400</name>
</gene>
<keyword evidence="1" id="KW-0472">Membrane</keyword>
<feature type="transmembrane region" description="Helical" evidence="1">
    <location>
        <begin position="89"/>
        <end position="112"/>
    </location>
</feature>
<name>A0A8T2QU98_CERRI</name>
<dbReference type="Proteomes" id="UP000825935">
    <property type="component" value="Chromosome 32"/>
</dbReference>
<feature type="transmembrane region" description="Helical" evidence="1">
    <location>
        <begin position="36"/>
        <end position="54"/>
    </location>
</feature>
<organism evidence="2 3">
    <name type="scientific">Ceratopteris richardii</name>
    <name type="common">Triangle waterfern</name>
    <dbReference type="NCBI Taxonomy" id="49495"/>
    <lineage>
        <taxon>Eukaryota</taxon>
        <taxon>Viridiplantae</taxon>
        <taxon>Streptophyta</taxon>
        <taxon>Embryophyta</taxon>
        <taxon>Tracheophyta</taxon>
        <taxon>Polypodiopsida</taxon>
        <taxon>Polypodiidae</taxon>
        <taxon>Polypodiales</taxon>
        <taxon>Pteridineae</taxon>
        <taxon>Pteridaceae</taxon>
        <taxon>Parkerioideae</taxon>
        <taxon>Ceratopteris</taxon>
    </lineage>
</organism>
<dbReference type="EMBL" id="CM035437">
    <property type="protein sequence ID" value="KAH7287128.1"/>
    <property type="molecule type" value="Genomic_DNA"/>
</dbReference>
<feature type="transmembrane region" description="Helical" evidence="1">
    <location>
        <begin position="66"/>
        <end position="83"/>
    </location>
</feature>
<feature type="transmembrane region" description="Helical" evidence="1">
    <location>
        <begin position="12"/>
        <end position="30"/>
    </location>
</feature>